<dbReference type="EMBL" id="JAVDWV010000011">
    <property type="protein sequence ID" value="MDR7155739.1"/>
    <property type="molecule type" value="Genomic_DNA"/>
</dbReference>
<proteinExistence type="predicted"/>
<feature type="compositionally biased region" description="Basic and acidic residues" evidence="1">
    <location>
        <begin position="92"/>
        <end position="105"/>
    </location>
</feature>
<dbReference type="Proteomes" id="UP001267638">
    <property type="component" value="Unassembled WGS sequence"/>
</dbReference>
<feature type="region of interest" description="Disordered" evidence="1">
    <location>
        <begin position="75"/>
        <end position="105"/>
    </location>
</feature>
<reference evidence="2 3" key="1">
    <citation type="submission" date="2023-07" db="EMBL/GenBank/DDBJ databases">
        <title>Sorghum-associated microbial communities from plants grown in Nebraska, USA.</title>
        <authorList>
            <person name="Schachtman D."/>
        </authorList>
    </citation>
    <scope>NUCLEOTIDE SEQUENCE [LARGE SCALE GENOMIC DNA]</scope>
    <source>
        <strain evidence="2 3">4256</strain>
    </source>
</reference>
<evidence type="ECO:0000313" key="2">
    <source>
        <dbReference type="EMBL" id="MDR7155739.1"/>
    </source>
</evidence>
<comment type="caution">
    <text evidence="2">The sequence shown here is derived from an EMBL/GenBank/DDBJ whole genome shotgun (WGS) entry which is preliminary data.</text>
</comment>
<keyword evidence="3" id="KW-1185">Reference proteome</keyword>
<protein>
    <submittedName>
        <fullName evidence="2">Uncharacterized protein</fullName>
    </submittedName>
</protein>
<gene>
    <name evidence="2" type="ORF">J2W40_002575</name>
</gene>
<accession>A0ABU1X398</accession>
<organism evidence="2 3">
    <name type="scientific">Sphingobium xenophagum</name>
    <dbReference type="NCBI Taxonomy" id="121428"/>
    <lineage>
        <taxon>Bacteria</taxon>
        <taxon>Pseudomonadati</taxon>
        <taxon>Pseudomonadota</taxon>
        <taxon>Alphaproteobacteria</taxon>
        <taxon>Sphingomonadales</taxon>
        <taxon>Sphingomonadaceae</taxon>
        <taxon>Sphingobium</taxon>
    </lineage>
</organism>
<evidence type="ECO:0000256" key="1">
    <source>
        <dbReference type="SAM" id="MobiDB-lite"/>
    </source>
</evidence>
<name>A0ABU1X398_SPHXE</name>
<evidence type="ECO:0000313" key="3">
    <source>
        <dbReference type="Proteomes" id="UP001267638"/>
    </source>
</evidence>
<sequence length="105" mass="11995">MRAKLCIESPNSFGWVGTALMRDPVENSGDLASGQGTDVYYSNDGCFRCRGDDYSKGPDYLLRLNERSRYIEQNLTGSHRFPQRSKRSAKILSKDLDIRERRETA</sequence>